<feature type="region of interest" description="Disordered" evidence="1">
    <location>
        <begin position="671"/>
        <end position="692"/>
    </location>
</feature>
<evidence type="ECO:0000256" key="1">
    <source>
        <dbReference type="SAM" id="MobiDB-lite"/>
    </source>
</evidence>
<evidence type="ECO:0000313" key="2">
    <source>
        <dbReference type="EMBL" id="QLQ80621.1"/>
    </source>
</evidence>
<dbReference type="EMBL" id="CP059270">
    <property type="protein sequence ID" value="QLQ80621.1"/>
    <property type="molecule type" value="Genomic_DNA"/>
</dbReference>
<reference evidence="2 3" key="1">
    <citation type="submission" date="2020-06" db="EMBL/GenBank/DDBJ databases">
        <title>The yeast mating-type switching endonuclease HO is a domesticated member of an unorthodox homing genetic element family.</title>
        <authorList>
            <person name="Coughlan A.Y."/>
            <person name="Lombardi L."/>
            <person name="Braun-Galleani S."/>
            <person name="Martos A.R."/>
            <person name="Galeote V."/>
            <person name="Bigey F."/>
            <person name="Dequin S."/>
            <person name="Byrne K.P."/>
            <person name="Wolfe K.H."/>
        </authorList>
    </citation>
    <scope>NUCLEOTIDE SEQUENCE [LARGE SCALE GENOMIC DNA]</scope>
    <source>
        <strain evidence="2 3">CBS2947</strain>
    </source>
</reference>
<protein>
    <submittedName>
        <fullName evidence="2">Uncharacterized protein</fullName>
    </submittedName>
</protein>
<keyword evidence="3" id="KW-1185">Reference proteome</keyword>
<proteinExistence type="predicted"/>
<name>A0A7H9HTF9_9SACH</name>
<sequence>MGLRRVKVMVGTITLAVSTPCNAKGKPSGYRLVQYADGGLSVISHFKEHNRADIDVYVQAFCYLKPRNRAVVPSCINDGLVDSSDYMILAKSSGFIEIIQDFQFKSQQGLALDPCFVLRCSPEDNVDLRCDSMVAGLQYKEGLLYCCLCSGKIYVYVLNLPHDYIQAENSFVISQPAELFYSGSTYPYLSGGRDSRSLEEATFYVNMKYTGRSRLKHICYYLLPMEPNHLRVSPAIFLFGHCYKDVTIFKPSIFVELDQGVTTFRINPLDRFSFFTASPRSALMIRKIMLPMAYVDFFIAFITKKKIIQETKPEEIKSWNMVAHENGYDSLVNWILEDPIHDLSNLATIFWEDLARYDGISIQRTITVWIQKQAHVKDDIFKLFRHESNHYDNDFDRPDSAETSASSAPRRLTRHGFNRNVLRSPVDLPHAMNWELGSFVRDLGRNTFMADFQVIRSNTDSNGGEHQDREEDGETRTSFLTDNYKDMDIVCIDRYSTLTVFRPRQLDSAVKRVDFLQYCMRLSDQSSMSGEEALMQRMLSTFTCLKKLFMLTESLCMALDTNGVLLINRHQLSEANVRDQTTGQAIKVAPFNIGLISDAVLIVNKLDKKGNGFEIAYNLLVSCIPGQILALEGTFVPESKIGQITLRDSLKLKRKDRFVDRICLVSYEPSRGDRKRSFDMSGPSITKRTKWE</sequence>
<evidence type="ECO:0000313" key="3">
    <source>
        <dbReference type="Proteomes" id="UP000510647"/>
    </source>
</evidence>
<dbReference type="Proteomes" id="UP000510647">
    <property type="component" value="Chromosome 4"/>
</dbReference>
<dbReference type="AlphaFoldDB" id="A0A7H9HTF9"/>
<dbReference type="OrthoDB" id="4036394at2759"/>
<accession>A0A7H9HTF9</accession>
<organism evidence="2 3">
    <name type="scientific">Torulaspora globosa</name>
    <dbReference type="NCBI Taxonomy" id="48254"/>
    <lineage>
        <taxon>Eukaryota</taxon>
        <taxon>Fungi</taxon>
        <taxon>Dikarya</taxon>
        <taxon>Ascomycota</taxon>
        <taxon>Saccharomycotina</taxon>
        <taxon>Saccharomycetes</taxon>
        <taxon>Saccharomycetales</taxon>
        <taxon>Saccharomycetaceae</taxon>
        <taxon>Torulaspora</taxon>
    </lineage>
</organism>
<gene>
    <name evidence="2" type="ORF">HG537_0D06220</name>
</gene>